<proteinExistence type="predicted"/>
<dbReference type="AlphaFoldDB" id="A0A6A6BTR4"/>
<dbReference type="Proteomes" id="UP000799438">
    <property type="component" value="Unassembled WGS sequence"/>
</dbReference>
<dbReference type="RefSeq" id="XP_033402906.1">
    <property type="nucleotide sequence ID" value="XM_033544806.1"/>
</dbReference>
<name>A0A6A6BTR4_9PEZI</name>
<dbReference type="EMBL" id="ML995474">
    <property type="protein sequence ID" value="KAF2147198.1"/>
    <property type="molecule type" value="Genomic_DNA"/>
</dbReference>
<reference evidence="1" key="1">
    <citation type="journal article" date="2020" name="Stud. Mycol.">
        <title>101 Dothideomycetes genomes: a test case for predicting lifestyles and emergence of pathogens.</title>
        <authorList>
            <person name="Haridas S."/>
            <person name="Albert R."/>
            <person name="Binder M."/>
            <person name="Bloem J."/>
            <person name="Labutti K."/>
            <person name="Salamov A."/>
            <person name="Andreopoulos B."/>
            <person name="Baker S."/>
            <person name="Barry K."/>
            <person name="Bills G."/>
            <person name="Bluhm B."/>
            <person name="Cannon C."/>
            <person name="Castanera R."/>
            <person name="Culley D."/>
            <person name="Daum C."/>
            <person name="Ezra D."/>
            <person name="Gonzalez J."/>
            <person name="Henrissat B."/>
            <person name="Kuo A."/>
            <person name="Liang C."/>
            <person name="Lipzen A."/>
            <person name="Lutzoni F."/>
            <person name="Magnuson J."/>
            <person name="Mondo S."/>
            <person name="Nolan M."/>
            <person name="Ohm R."/>
            <person name="Pangilinan J."/>
            <person name="Park H.-J."/>
            <person name="Ramirez L."/>
            <person name="Alfaro M."/>
            <person name="Sun H."/>
            <person name="Tritt A."/>
            <person name="Yoshinaga Y."/>
            <person name="Zwiers L.-H."/>
            <person name="Turgeon B."/>
            <person name="Goodwin S."/>
            <person name="Spatafora J."/>
            <person name="Crous P."/>
            <person name="Grigoriev I."/>
        </authorList>
    </citation>
    <scope>NUCLEOTIDE SEQUENCE</scope>
    <source>
        <strain evidence="1">CBS 121167</strain>
    </source>
</reference>
<evidence type="ECO:0000313" key="1">
    <source>
        <dbReference type="EMBL" id="KAF2147198.1"/>
    </source>
</evidence>
<dbReference type="GeneID" id="54302302"/>
<sequence length="151" mass="17429">MTARPIHFFLYFANGWMDGWDFFLLLLLLLLHLWNGNSGNASLVGCVQLYCTTRQWTLRLGASAKGVRVRSWLRGWLVILSTTTTYLATTITITTTYMSIDNNHLLQSKYHCYPPIQPLSCQTVGRDETRMTDLFPCRMYLICMYSNTLGR</sequence>
<keyword evidence="2" id="KW-1185">Reference proteome</keyword>
<accession>A0A6A6BTR4</accession>
<organism evidence="1 2">
    <name type="scientific">Aplosporella prunicola CBS 121167</name>
    <dbReference type="NCBI Taxonomy" id="1176127"/>
    <lineage>
        <taxon>Eukaryota</taxon>
        <taxon>Fungi</taxon>
        <taxon>Dikarya</taxon>
        <taxon>Ascomycota</taxon>
        <taxon>Pezizomycotina</taxon>
        <taxon>Dothideomycetes</taxon>
        <taxon>Dothideomycetes incertae sedis</taxon>
        <taxon>Botryosphaeriales</taxon>
        <taxon>Aplosporellaceae</taxon>
        <taxon>Aplosporella</taxon>
    </lineage>
</organism>
<protein>
    <submittedName>
        <fullName evidence="1">Uncharacterized protein</fullName>
    </submittedName>
</protein>
<gene>
    <name evidence="1" type="ORF">K452DRAFT_3258</name>
</gene>
<evidence type="ECO:0000313" key="2">
    <source>
        <dbReference type="Proteomes" id="UP000799438"/>
    </source>
</evidence>